<reference evidence="2 3" key="1">
    <citation type="journal article" date="2015" name="Nature">
        <title>rRNA introns, odd ribosomes, and small enigmatic genomes across a large radiation of phyla.</title>
        <authorList>
            <person name="Brown C.T."/>
            <person name="Hug L.A."/>
            <person name="Thomas B.C."/>
            <person name="Sharon I."/>
            <person name="Castelle C.J."/>
            <person name="Singh A."/>
            <person name="Wilkins M.J."/>
            <person name="Williams K.H."/>
            <person name="Banfield J.F."/>
        </authorList>
    </citation>
    <scope>NUCLEOTIDE SEQUENCE [LARGE SCALE GENOMIC DNA]</scope>
</reference>
<keyword evidence="1" id="KW-1133">Transmembrane helix</keyword>
<organism evidence="2 3">
    <name type="scientific">Candidatus Daviesbacteria bacterium GW2011_GWF2_38_6</name>
    <dbReference type="NCBI Taxonomy" id="1618432"/>
    <lineage>
        <taxon>Bacteria</taxon>
        <taxon>Candidatus Daviesiibacteriota</taxon>
    </lineage>
</organism>
<evidence type="ECO:0000256" key="1">
    <source>
        <dbReference type="SAM" id="Phobius"/>
    </source>
</evidence>
<evidence type="ECO:0000313" key="2">
    <source>
        <dbReference type="EMBL" id="KKQ76510.1"/>
    </source>
</evidence>
<feature type="transmembrane region" description="Helical" evidence="1">
    <location>
        <begin position="27"/>
        <end position="51"/>
    </location>
</feature>
<comment type="caution">
    <text evidence="2">The sequence shown here is derived from an EMBL/GenBank/DDBJ whole genome shotgun (WGS) entry which is preliminary data.</text>
</comment>
<dbReference type="AlphaFoldDB" id="A0A0G0KLY3"/>
<name>A0A0G0KLY3_9BACT</name>
<keyword evidence="1" id="KW-0472">Membrane</keyword>
<dbReference type="EMBL" id="LBVC01000070">
    <property type="protein sequence ID" value="KKQ76510.1"/>
    <property type="molecule type" value="Genomic_DNA"/>
</dbReference>
<sequence>MNKKISTNLLPVEYATEEIKKANFYKIQIFGIASVVIVTFLASLIVALGVLQSKNITEVKARLGENEDKVLQQK</sequence>
<protein>
    <submittedName>
        <fullName evidence="2">Uncharacterized protein</fullName>
    </submittedName>
</protein>
<accession>A0A0G0KLY3</accession>
<dbReference type="Proteomes" id="UP000034324">
    <property type="component" value="Unassembled WGS sequence"/>
</dbReference>
<proteinExistence type="predicted"/>
<keyword evidence="1" id="KW-0812">Transmembrane</keyword>
<gene>
    <name evidence="2" type="ORF">US99_C0070G0012</name>
</gene>
<evidence type="ECO:0000313" key="3">
    <source>
        <dbReference type="Proteomes" id="UP000034324"/>
    </source>
</evidence>